<comment type="caution">
    <text evidence="1">The sequence shown here is derived from an EMBL/GenBank/DDBJ whole genome shotgun (WGS) entry which is preliminary data.</text>
</comment>
<keyword evidence="2" id="KW-1185">Reference proteome</keyword>
<dbReference type="EMBL" id="MU393527">
    <property type="protein sequence ID" value="KAI4862384.1"/>
    <property type="molecule type" value="Genomic_DNA"/>
</dbReference>
<evidence type="ECO:0000313" key="2">
    <source>
        <dbReference type="Proteomes" id="UP001497700"/>
    </source>
</evidence>
<organism evidence="1 2">
    <name type="scientific">Hypoxylon rubiginosum</name>
    <dbReference type="NCBI Taxonomy" id="110542"/>
    <lineage>
        <taxon>Eukaryota</taxon>
        <taxon>Fungi</taxon>
        <taxon>Dikarya</taxon>
        <taxon>Ascomycota</taxon>
        <taxon>Pezizomycotina</taxon>
        <taxon>Sordariomycetes</taxon>
        <taxon>Xylariomycetidae</taxon>
        <taxon>Xylariales</taxon>
        <taxon>Hypoxylaceae</taxon>
        <taxon>Hypoxylon</taxon>
    </lineage>
</organism>
<reference evidence="1 2" key="1">
    <citation type="journal article" date="2022" name="New Phytol.">
        <title>Ecological generalism drives hyperdiversity of secondary metabolite gene clusters in xylarialean endophytes.</title>
        <authorList>
            <person name="Franco M.E.E."/>
            <person name="Wisecaver J.H."/>
            <person name="Arnold A.E."/>
            <person name="Ju Y.M."/>
            <person name="Slot J.C."/>
            <person name="Ahrendt S."/>
            <person name="Moore L.P."/>
            <person name="Eastman K.E."/>
            <person name="Scott K."/>
            <person name="Konkel Z."/>
            <person name="Mondo S.J."/>
            <person name="Kuo A."/>
            <person name="Hayes R.D."/>
            <person name="Haridas S."/>
            <person name="Andreopoulos B."/>
            <person name="Riley R."/>
            <person name="LaButti K."/>
            <person name="Pangilinan J."/>
            <person name="Lipzen A."/>
            <person name="Amirebrahimi M."/>
            <person name="Yan J."/>
            <person name="Adam C."/>
            <person name="Keymanesh K."/>
            <person name="Ng V."/>
            <person name="Louie K."/>
            <person name="Northen T."/>
            <person name="Drula E."/>
            <person name="Henrissat B."/>
            <person name="Hsieh H.M."/>
            <person name="Youens-Clark K."/>
            <person name="Lutzoni F."/>
            <person name="Miadlikowska J."/>
            <person name="Eastwood D.C."/>
            <person name="Hamelin R.C."/>
            <person name="Grigoriev I.V."/>
            <person name="U'Ren J.M."/>
        </authorList>
    </citation>
    <scope>NUCLEOTIDE SEQUENCE [LARGE SCALE GENOMIC DNA]</scope>
    <source>
        <strain evidence="1 2">CBS 119005</strain>
    </source>
</reference>
<dbReference type="Proteomes" id="UP001497700">
    <property type="component" value="Unassembled WGS sequence"/>
</dbReference>
<evidence type="ECO:0000313" key="1">
    <source>
        <dbReference type="EMBL" id="KAI4862384.1"/>
    </source>
</evidence>
<proteinExistence type="predicted"/>
<name>A0ACB9YSS8_9PEZI</name>
<sequence length="839" mass="96300">MMRPFAQHPESPPGTFMITEEALENSIRAPPCSCDDCQTGFYMAEEQYHAEFSYRSRLSDADARRAVQSYTRQINESREHLAGRLKSYADFLMSRWRKRSQEKRQALLAEVAPDLETSPWINIRYSYMHERRLIDSRSQRRRRQLLAPWLNVEILKTNPAVLYALLHYRVTYPPQDWAAFDSRQLTLSWACGWLDVDFSDKCVIMYGPRYGSLVNWEEAPVHRADFLGFPRAQLVLEAQAFIMTTLRAIVDKILDGVDDSLPARTEKWLELTANAGFKRTGEVEFWSPYTNQAFSAPPLLDIDYLISLAKTRLDATGDHLWHLQWDPAYMRRHMKMQLQKTIYKLADESAAARHFAHETFSEILGHYWWRWIEIECRNVADIHRRFRDNIYAGYPLPARYDRAIGALELILVNQVLYRSEMLYQSLPFSPGFSHHWNLSRAEASNGLLRLERKAPNNTKEGLEDDPLNWCLLQLLGEPDTQTHFDHAMLFAFLHDHLSQCSFKERARLDEVLYKKLSDLSTCHEMLVAVRLSRPQNKARSIDEVIVSDADRDRDAWKTMRQREKNPSPIVSQKDLEVCGKGILKNFYAKPPSGQKNAEWVRRSKAAREALETFWDSMREIVKKSFVESPFTKKDIDGLLEIISANKTPEYIDAVRGEEEKVLAEIESSTAEPMLRQLTLTDSGSKVKVETKTTREKIKSRPELGSVQPTPAAGAPDPVPDAEPDSKPTPIPATERSLQIFSYMFPNTAEESAKTVGWDEFVHAICDVGFTARSNGGSAVLFEHVDGGKIVFHKPHPVTKIDSVMLRSMGKRMTKWFGWGRDKFVLADGSVDGPSKETTL</sequence>
<accession>A0ACB9YSS8</accession>
<gene>
    <name evidence="1" type="ORF">F4820DRAFT_430728</name>
</gene>
<protein>
    <submittedName>
        <fullName evidence="1">Uncharacterized protein</fullName>
    </submittedName>
</protein>